<evidence type="ECO:0000259" key="4">
    <source>
        <dbReference type="Pfam" id="PF00535"/>
    </source>
</evidence>
<dbReference type="EMBL" id="SGXC01000004">
    <property type="protein sequence ID" value="RZS77045.1"/>
    <property type="molecule type" value="Genomic_DNA"/>
</dbReference>
<evidence type="ECO:0000256" key="2">
    <source>
        <dbReference type="ARBA" id="ARBA00022676"/>
    </source>
</evidence>
<dbReference type="InterPro" id="IPR029044">
    <property type="entry name" value="Nucleotide-diphossugar_trans"/>
</dbReference>
<protein>
    <submittedName>
        <fullName evidence="5">GT2 family glycosyltransferase</fullName>
    </submittedName>
</protein>
<keyword evidence="2" id="KW-0328">Glycosyltransferase</keyword>
<dbReference type="Pfam" id="PF00535">
    <property type="entry name" value="Glycos_transf_2"/>
    <property type="match status" value="1"/>
</dbReference>
<accession>A0A4Q7N723</accession>
<comment type="caution">
    <text evidence="5">The sequence shown here is derived from an EMBL/GenBank/DDBJ whole genome shotgun (WGS) entry which is preliminary data.</text>
</comment>
<dbReference type="Proteomes" id="UP000292445">
    <property type="component" value="Unassembled WGS sequence"/>
</dbReference>
<evidence type="ECO:0000256" key="1">
    <source>
        <dbReference type="ARBA" id="ARBA00006739"/>
    </source>
</evidence>
<feature type="domain" description="Glycosyltransferase 2-like" evidence="4">
    <location>
        <begin position="6"/>
        <end position="106"/>
    </location>
</feature>
<evidence type="ECO:0000313" key="6">
    <source>
        <dbReference type="Proteomes" id="UP000292445"/>
    </source>
</evidence>
<name>A0A4Q7N723_9BURK</name>
<dbReference type="Gene3D" id="3.90.550.10">
    <property type="entry name" value="Spore Coat Polysaccharide Biosynthesis Protein SpsA, Chain A"/>
    <property type="match status" value="1"/>
</dbReference>
<proteinExistence type="inferred from homology"/>
<gene>
    <name evidence="5" type="ORF">EV675_5769</name>
</gene>
<dbReference type="SUPFAM" id="SSF53448">
    <property type="entry name" value="Nucleotide-diphospho-sugar transferases"/>
    <property type="match status" value="1"/>
</dbReference>
<dbReference type="PANTHER" id="PTHR43179:SF12">
    <property type="entry name" value="GALACTOFURANOSYLTRANSFERASE GLFT2"/>
    <property type="match status" value="1"/>
</dbReference>
<dbReference type="PANTHER" id="PTHR43179">
    <property type="entry name" value="RHAMNOSYLTRANSFERASE WBBL"/>
    <property type="match status" value="1"/>
</dbReference>
<dbReference type="GO" id="GO:0016757">
    <property type="term" value="F:glycosyltransferase activity"/>
    <property type="evidence" value="ECO:0007669"/>
    <property type="project" value="UniProtKB-KW"/>
</dbReference>
<evidence type="ECO:0000313" key="5">
    <source>
        <dbReference type="EMBL" id="RZS77045.1"/>
    </source>
</evidence>
<dbReference type="RefSeq" id="WP_130362098.1">
    <property type="nucleotide sequence ID" value="NZ_SGXC01000004.1"/>
</dbReference>
<dbReference type="OrthoDB" id="9763456at2"/>
<dbReference type="AlphaFoldDB" id="A0A4Q7N723"/>
<keyword evidence="6" id="KW-1185">Reference proteome</keyword>
<reference evidence="5 6" key="1">
    <citation type="submission" date="2019-02" db="EMBL/GenBank/DDBJ databases">
        <title>Genomic Encyclopedia of Type Strains, Phase IV (KMG-IV): sequencing the most valuable type-strain genomes for metagenomic binning, comparative biology and taxonomic classification.</title>
        <authorList>
            <person name="Goeker M."/>
        </authorList>
    </citation>
    <scope>NUCLEOTIDE SEQUENCE [LARGE SCALE GENOMIC DNA]</scope>
    <source>
        <strain evidence="5 6">K24</strain>
    </source>
</reference>
<organism evidence="5 6">
    <name type="scientific">Pigmentiphaga kullae</name>
    <dbReference type="NCBI Taxonomy" id="151784"/>
    <lineage>
        <taxon>Bacteria</taxon>
        <taxon>Pseudomonadati</taxon>
        <taxon>Pseudomonadota</taxon>
        <taxon>Betaproteobacteria</taxon>
        <taxon>Burkholderiales</taxon>
        <taxon>Alcaligenaceae</taxon>
        <taxon>Pigmentiphaga</taxon>
    </lineage>
</organism>
<keyword evidence="3 5" id="KW-0808">Transferase</keyword>
<sequence>MDNIAVVIVTHNRCELLARCLDGLARQTVPIGAVYIIDNASTDTTRDYLSCRRDLPLRITHSEENLGGAGGFSMGMQQAHRDGWAWIWLMDDDVVPADDCAAQLLAQGKPAMIAVREGLDGALAERSAVHFDLRNPLALRPKRKSVAQVYRQRGRMPEVSDVENVAFEGFMVCREVVDAVGYPDARYFIFYDDVDYALRIRRAGYRITAVRDAVMVRQLDFVQQHALDSWKGFYMFRNFFVVQFRYGENILVRLKPYLITVALVGISFFSAEGRSRRKMLWSALHAARKFDSPRADLLENP</sequence>
<comment type="similarity">
    <text evidence="1">Belongs to the glycosyltransferase 2 family.</text>
</comment>
<evidence type="ECO:0000256" key="3">
    <source>
        <dbReference type="ARBA" id="ARBA00022679"/>
    </source>
</evidence>
<dbReference type="CDD" id="cd04185">
    <property type="entry name" value="GT_2_like_b"/>
    <property type="match status" value="1"/>
</dbReference>
<dbReference type="InterPro" id="IPR001173">
    <property type="entry name" value="Glyco_trans_2-like"/>
</dbReference>